<protein>
    <submittedName>
        <fullName evidence="1">Uncharacterized protein</fullName>
    </submittedName>
</protein>
<proteinExistence type="predicted"/>
<reference evidence="1" key="1">
    <citation type="submission" date="2020-09" db="EMBL/GenBank/DDBJ databases">
        <authorList>
            <person name="Kim M.K."/>
        </authorList>
    </citation>
    <scope>NUCLEOTIDE SEQUENCE</scope>
    <source>
        <strain evidence="1">BT702</strain>
    </source>
</reference>
<accession>A0A927ARZ6</accession>
<gene>
    <name evidence="1" type="ORF">IC229_20770</name>
</gene>
<keyword evidence="2" id="KW-1185">Reference proteome</keyword>
<dbReference type="AlphaFoldDB" id="A0A927ARZ6"/>
<evidence type="ECO:0000313" key="1">
    <source>
        <dbReference type="EMBL" id="MBD2703093.1"/>
    </source>
</evidence>
<organism evidence="1 2">
    <name type="scientific">Spirosoma profusum</name>
    <dbReference type="NCBI Taxonomy" id="2771354"/>
    <lineage>
        <taxon>Bacteria</taxon>
        <taxon>Pseudomonadati</taxon>
        <taxon>Bacteroidota</taxon>
        <taxon>Cytophagia</taxon>
        <taxon>Cytophagales</taxon>
        <taxon>Cytophagaceae</taxon>
        <taxon>Spirosoma</taxon>
    </lineage>
</organism>
<sequence length="89" mass="9338">MSTFTIDFPGTADQFATKAGTAIKEKGGTFDGDASKGNFHLKTPAGAVEGTYEVRGNVAGNPTPVSVTINKKPFFVSAHMIEEAIKGFL</sequence>
<dbReference type="RefSeq" id="WP_190888938.1">
    <property type="nucleotide sequence ID" value="NZ_JACWZY010000019.1"/>
</dbReference>
<dbReference type="Proteomes" id="UP000598820">
    <property type="component" value="Unassembled WGS sequence"/>
</dbReference>
<name>A0A927ARZ6_9BACT</name>
<evidence type="ECO:0000313" key="2">
    <source>
        <dbReference type="Proteomes" id="UP000598820"/>
    </source>
</evidence>
<comment type="caution">
    <text evidence="1">The sequence shown here is derived from an EMBL/GenBank/DDBJ whole genome shotgun (WGS) entry which is preliminary data.</text>
</comment>
<dbReference type="EMBL" id="JACWZY010000019">
    <property type="protein sequence ID" value="MBD2703093.1"/>
    <property type="molecule type" value="Genomic_DNA"/>
</dbReference>